<keyword evidence="8" id="KW-0479">Metal-binding</keyword>
<keyword evidence="14" id="KW-0234">DNA repair</keyword>
<feature type="compositionally biased region" description="Low complexity" evidence="20">
    <location>
        <begin position="399"/>
        <end position="409"/>
    </location>
</feature>
<evidence type="ECO:0000256" key="11">
    <source>
        <dbReference type="ARBA" id="ARBA00022786"/>
    </source>
</evidence>
<dbReference type="PANTHER" id="PTHR14134:SF2">
    <property type="entry name" value="E3 UBIQUITIN-PROTEIN LIGASE RAD18"/>
    <property type="match status" value="1"/>
</dbReference>
<evidence type="ECO:0000256" key="8">
    <source>
        <dbReference type="ARBA" id="ARBA00022723"/>
    </source>
</evidence>
<dbReference type="InterPro" id="IPR039577">
    <property type="entry name" value="Rad18"/>
</dbReference>
<evidence type="ECO:0000313" key="22">
    <source>
        <dbReference type="EMBL" id="CAG8436586.1"/>
    </source>
</evidence>
<dbReference type="GO" id="GO:0006513">
    <property type="term" value="P:protein monoubiquitination"/>
    <property type="evidence" value="ECO:0007669"/>
    <property type="project" value="InterPro"/>
</dbReference>
<evidence type="ECO:0000256" key="7">
    <source>
        <dbReference type="ARBA" id="ARBA00022679"/>
    </source>
</evidence>
<keyword evidence="12" id="KW-0862">Zinc</keyword>
<dbReference type="EMBL" id="CAJVPL010000034">
    <property type="protein sequence ID" value="CAG8436586.1"/>
    <property type="molecule type" value="Genomic_DNA"/>
</dbReference>
<evidence type="ECO:0000256" key="5">
    <source>
        <dbReference type="ARBA" id="ARBA00012483"/>
    </source>
</evidence>
<keyword evidence="9" id="KW-0227">DNA damage</keyword>
<feature type="region of interest" description="Disordered" evidence="20">
    <location>
        <begin position="1"/>
        <end position="20"/>
    </location>
</feature>
<dbReference type="InterPro" id="IPR017907">
    <property type="entry name" value="Znf_RING_CS"/>
</dbReference>
<dbReference type="GO" id="GO:0006281">
    <property type="term" value="P:DNA repair"/>
    <property type="evidence" value="ECO:0007669"/>
    <property type="project" value="UniProtKB-KW"/>
</dbReference>
<evidence type="ECO:0000256" key="2">
    <source>
        <dbReference type="ARBA" id="ARBA00004123"/>
    </source>
</evidence>
<evidence type="ECO:0000256" key="9">
    <source>
        <dbReference type="ARBA" id="ARBA00022763"/>
    </source>
</evidence>
<dbReference type="FunFam" id="3.30.40.10:FF:000172">
    <property type="entry name" value="E3 ubiquitin-protein ligase RAD18"/>
    <property type="match status" value="1"/>
</dbReference>
<evidence type="ECO:0000313" key="23">
    <source>
        <dbReference type="Proteomes" id="UP000789831"/>
    </source>
</evidence>
<keyword evidence="23" id="KW-1185">Reference proteome</keyword>
<dbReference type="SUPFAM" id="SSF57850">
    <property type="entry name" value="RING/U-box"/>
    <property type="match status" value="1"/>
</dbReference>
<evidence type="ECO:0000256" key="13">
    <source>
        <dbReference type="ARBA" id="ARBA00023125"/>
    </source>
</evidence>
<feature type="domain" description="RING-type" evidence="21">
    <location>
        <begin position="33"/>
        <end position="71"/>
    </location>
</feature>
<comment type="subcellular location">
    <subcellularLocation>
        <location evidence="2">Nucleus</location>
    </subcellularLocation>
</comment>
<evidence type="ECO:0000256" key="10">
    <source>
        <dbReference type="ARBA" id="ARBA00022771"/>
    </source>
</evidence>
<keyword evidence="7" id="KW-0808">Transferase</keyword>
<evidence type="ECO:0000259" key="21">
    <source>
        <dbReference type="PROSITE" id="PS50089"/>
    </source>
</evidence>
<feature type="region of interest" description="Disordered" evidence="20">
    <location>
        <begin position="291"/>
        <end position="313"/>
    </location>
</feature>
<protein>
    <recommendedName>
        <fullName evidence="6">Postreplication repair E3 ubiquitin-protein ligase RAD18</fullName>
        <ecNumber evidence="5">2.3.2.27</ecNumber>
    </recommendedName>
    <alternativeName>
        <fullName evidence="17">Postreplication repair E3 ubiquitin-protein ligase rad18</fullName>
    </alternativeName>
    <alternativeName>
        <fullName evidence="16 18">RING-type E3 ubiquitin transferase RAD18</fullName>
    </alternativeName>
</protein>
<feature type="region of interest" description="Disordered" evidence="20">
    <location>
        <begin position="353"/>
        <end position="409"/>
    </location>
</feature>
<gene>
    <name evidence="22" type="ORF">AGERDE_LOCUS676</name>
</gene>
<keyword evidence="10 19" id="KW-0863">Zinc-finger</keyword>
<dbReference type="Gene3D" id="3.30.40.10">
    <property type="entry name" value="Zinc/RING finger domain, C3HC4 (zinc finger)"/>
    <property type="match status" value="1"/>
</dbReference>
<dbReference type="GO" id="GO:0003697">
    <property type="term" value="F:single-stranded DNA binding"/>
    <property type="evidence" value="ECO:0007669"/>
    <property type="project" value="InterPro"/>
</dbReference>
<sequence length="409" mass="45388">MSFLLKEDTQPMTDPSDWPPHPEYRQLDLLFRCSVCFEFFQTPMMAKCGHVFCANCINACIIRDPGCPLCRTTCSLDDLRKDIVLQDIVNQYIMIRPELLKIVTEYSMLKNANKSEMVHPVELGKSITIAEASNSPLSPPTSLTVSTSLPPSISSESSPEVEYLFTVFRDVAPPLENKAVLSTSTHHQTHHQTPQEGLSTIGSKAEMIKRHAEYVNLYNANVDATNPKSHRELLSDMRIWETAQRNNKKRNTNSSVQHHLNKYQDQFNELISKARQNLGQIQSLSSSVSTTYSSRNDYSQSSSLSALGSRQFSNQPQIGTSLRERIYNLSKIINGQKQSVVASSSLSPQEQSFLSLSASSSSPPRSTNNMKSQPGSRVSTPQYHGNVAASPRGPNNRMASSASSSSPIK</sequence>
<dbReference type="PROSITE" id="PS00518">
    <property type="entry name" value="ZF_RING_1"/>
    <property type="match status" value="1"/>
</dbReference>
<evidence type="ECO:0000256" key="14">
    <source>
        <dbReference type="ARBA" id="ARBA00023204"/>
    </source>
</evidence>
<dbReference type="GO" id="GO:0005634">
    <property type="term" value="C:nucleus"/>
    <property type="evidence" value="ECO:0007669"/>
    <property type="project" value="UniProtKB-SubCell"/>
</dbReference>
<accession>A0A9N8YNS7</accession>
<evidence type="ECO:0000256" key="18">
    <source>
        <dbReference type="ARBA" id="ARBA00082369"/>
    </source>
</evidence>
<keyword evidence="15" id="KW-0539">Nucleus</keyword>
<evidence type="ECO:0000256" key="6">
    <source>
        <dbReference type="ARBA" id="ARBA00015551"/>
    </source>
</evidence>
<dbReference type="Proteomes" id="UP000789831">
    <property type="component" value="Unassembled WGS sequence"/>
</dbReference>
<evidence type="ECO:0000256" key="12">
    <source>
        <dbReference type="ARBA" id="ARBA00022833"/>
    </source>
</evidence>
<dbReference type="PROSITE" id="PS50089">
    <property type="entry name" value="ZF_RING_2"/>
    <property type="match status" value="1"/>
</dbReference>
<evidence type="ECO:0000256" key="4">
    <source>
        <dbReference type="ARBA" id="ARBA00009506"/>
    </source>
</evidence>
<dbReference type="Pfam" id="PF13923">
    <property type="entry name" value="zf-C3HC4_2"/>
    <property type="match status" value="1"/>
</dbReference>
<dbReference type="InterPro" id="IPR013083">
    <property type="entry name" value="Znf_RING/FYVE/PHD"/>
</dbReference>
<feature type="compositionally biased region" description="Polar residues" evidence="20">
    <location>
        <begin position="367"/>
        <end position="383"/>
    </location>
</feature>
<keyword evidence="13" id="KW-0238">DNA-binding</keyword>
<dbReference type="AlphaFoldDB" id="A0A9N8YNS7"/>
<comment type="caution">
    <text evidence="22">The sequence shown here is derived from an EMBL/GenBank/DDBJ whole genome shotgun (WGS) entry which is preliminary data.</text>
</comment>
<evidence type="ECO:0000256" key="17">
    <source>
        <dbReference type="ARBA" id="ARBA00074353"/>
    </source>
</evidence>
<evidence type="ECO:0000256" key="19">
    <source>
        <dbReference type="PROSITE-ProRule" id="PRU00175"/>
    </source>
</evidence>
<dbReference type="GO" id="GO:0006301">
    <property type="term" value="P:DNA damage tolerance"/>
    <property type="evidence" value="ECO:0007669"/>
    <property type="project" value="InterPro"/>
</dbReference>
<dbReference type="PANTHER" id="PTHR14134">
    <property type="entry name" value="E3 UBIQUITIN-PROTEIN LIGASE RAD18"/>
    <property type="match status" value="1"/>
</dbReference>
<organism evidence="22 23">
    <name type="scientific">Ambispora gerdemannii</name>
    <dbReference type="NCBI Taxonomy" id="144530"/>
    <lineage>
        <taxon>Eukaryota</taxon>
        <taxon>Fungi</taxon>
        <taxon>Fungi incertae sedis</taxon>
        <taxon>Mucoromycota</taxon>
        <taxon>Glomeromycotina</taxon>
        <taxon>Glomeromycetes</taxon>
        <taxon>Archaeosporales</taxon>
        <taxon>Ambisporaceae</taxon>
        <taxon>Ambispora</taxon>
    </lineage>
</organism>
<dbReference type="InterPro" id="IPR001841">
    <property type="entry name" value="Znf_RING"/>
</dbReference>
<evidence type="ECO:0000256" key="15">
    <source>
        <dbReference type="ARBA" id="ARBA00023242"/>
    </source>
</evidence>
<dbReference type="SMART" id="SM00184">
    <property type="entry name" value="RING"/>
    <property type="match status" value="1"/>
</dbReference>
<dbReference type="GO" id="GO:0061630">
    <property type="term" value="F:ubiquitin protein ligase activity"/>
    <property type="evidence" value="ECO:0007669"/>
    <property type="project" value="UniProtKB-EC"/>
</dbReference>
<proteinExistence type="inferred from homology"/>
<dbReference type="OrthoDB" id="9049620at2759"/>
<dbReference type="EC" id="2.3.2.27" evidence="5"/>
<keyword evidence="11" id="KW-0833">Ubl conjugation pathway</keyword>
<evidence type="ECO:0000256" key="3">
    <source>
        <dbReference type="ARBA" id="ARBA00004906"/>
    </source>
</evidence>
<dbReference type="GO" id="GO:0097505">
    <property type="term" value="C:Rad6-Rad18 complex"/>
    <property type="evidence" value="ECO:0007669"/>
    <property type="project" value="TreeGrafter"/>
</dbReference>
<feature type="compositionally biased region" description="Low complexity" evidence="20">
    <location>
        <begin position="353"/>
        <end position="366"/>
    </location>
</feature>
<evidence type="ECO:0000256" key="16">
    <source>
        <dbReference type="ARBA" id="ARBA00031783"/>
    </source>
</evidence>
<name>A0A9N8YNS7_9GLOM</name>
<comment type="pathway">
    <text evidence="3">Protein modification; protein ubiquitination.</text>
</comment>
<reference evidence="22" key="1">
    <citation type="submission" date="2021-06" db="EMBL/GenBank/DDBJ databases">
        <authorList>
            <person name="Kallberg Y."/>
            <person name="Tangrot J."/>
            <person name="Rosling A."/>
        </authorList>
    </citation>
    <scope>NUCLEOTIDE SEQUENCE</scope>
    <source>
        <strain evidence="22">MT106</strain>
    </source>
</reference>
<dbReference type="GO" id="GO:0008270">
    <property type="term" value="F:zinc ion binding"/>
    <property type="evidence" value="ECO:0007669"/>
    <property type="project" value="UniProtKB-KW"/>
</dbReference>
<comment type="catalytic activity">
    <reaction evidence="1">
        <text>S-ubiquitinyl-[E2 ubiquitin-conjugating enzyme]-L-cysteine + [acceptor protein]-L-lysine = [E2 ubiquitin-conjugating enzyme]-L-cysteine + N(6)-ubiquitinyl-[acceptor protein]-L-lysine.</text>
        <dbReference type="EC" id="2.3.2.27"/>
    </reaction>
</comment>
<evidence type="ECO:0000256" key="1">
    <source>
        <dbReference type="ARBA" id="ARBA00000900"/>
    </source>
</evidence>
<comment type="similarity">
    <text evidence="4">Belongs to the RAD18 family.</text>
</comment>
<evidence type="ECO:0000256" key="20">
    <source>
        <dbReference type="SAM" id="MobiDB-lite"/>
    </source>
</evidence>